<dbReference type="Proteomes" id="UP000295122">
    <property type="component" value="Unassembled WGS sequence"/>
</dbReference>
<dbReference type="Pfam" id="PF13738">
    <property type="entry name" value="Pyr_redox_3"/>
    <property type="match status" value="1"/>
</dbReference>
<dbReference type="RefSeq" id="WP_133770813.1">
    <property type="nucleotide sequence ID" value="NZ_SNZR01000013.1"/>
</dbReference>
<gene>
    <name evidence="3" type="ORF">EV668_2700</name>
</gene>
<dbReference type="InterPro" id="IPR050982">
    <property type="entry name" value="Auxin_biosynth/cation_transpt"/>
</dbReference>
<evidence type="ECO:0000313" key="3">
    <source>
        <dbReference type="EMBL" id="TDR89864.1"/>
    </source>
</evidence>
<keyword evidence="4" id="KW-1185">Reference proteome</keyword>
<keyword evidence="1" id="KW-0560">Oxidoreductase</keyword>
<dbReference type="InterPro" id="IPR036188">
    <property type="entry name" value="FAD/NAD-bd_sf"/>
</dbReference>
<dbReference type="OrthoDB" id="8671611at2"/>
<dbReference type="AlphaFoldDB" id="A0A4R7BVK1"/>
<dbReference type="SUPFAM" id="SSF51905">
    <property type="entry name" value="FAD/NAD(P)-binding domain"/>
    <property type="match status" value="1"/>
</dbReference>
<dbReference type="PANTHER" id="PTHR43539:SF91">
    <property type="entry name" value="FAD-DEPENDENT URATE HYDROXYLASE"/>
    <property type="match status" value="1"/>
</dbReference>
<accession>A0A4R7BVK1</accession>
<organism evidence="3 4">
    <name type="scientific">Enterovirga rhinocerotis</name>
    <dbReference type="NCBI Taxonomy" id="1339210"/>
    <lineage>
        <taxon>Bacteria</taxon>
        <taxon>Pseudomonadati</taxon>
        <taxon>Pseudomonadota</taxon>
        <taxon>Alphaproteobacteria</taxon>
        <taxon>Hyphomicrobiales</taxon>
        <taxon>Methylobacteriaceae</taxon>
        <taxon>Enterovirga</taxon>
    </lineage>
</organism>
<evidence type="ECO:0000313" key="4">
    <source>
        <dbReference type="Proteomes" id="UP000295122"/>
    </source>
</evidence>
<dbReference type="Gene3D" id="3.50.50.60">
    <property type="entry name" value="FAD/NAD(P)-binding domain"/>
    <property type="match status" value="1"/>
</dbReference>
<protein>
    <submittedName>
        <fullName evidence="3">Cation diffusion facilitator CzcD-associated flavoprotein CzcO</fullName>
    </submittedName>
</protein>
<reference evidence="3 4" key="1">
    <citation type="submission" date="2019-03" db="EMBL/GenBank/DDBJ databases">
        <title>Genomic Encyclopedia of Type Strains, Phase IV (KMG-IV): sequencing the most valuable type-strain genomes for metagenomic binning, comparative biology and taxonomic classification.</title>
        <authorList>
            <person name="Goeker M."/>
        </authorList>
    </citation>
    <scope>NUCLEOTIDE SEQUENCE [LARGE SCALE GENOMIC DNA]</scope>
    <source>
        <strain evidence="3 4">DSM 25903</strain>
    </source>
</reference>
<evidence type="ECO:0000256" key="1">
    <source>
        <dbReference type="ARBA" id="ARBA00023002"/>
    </source>
</evidence>
<feature type="region of interest" description="Disordered" evidence="2">
    <location>
        <begin position="1"/>
        <end position="26"/>
    </location>
</feature>
<dbReference type="GO" id="GO:0050660">
    <property type="term" value="F:flavin adenine dinucleotide binding"/>
    <property type="evidence" value="ECO:0007669"/>
    <property type="project" value="TreeGrafter"/>
</dbReference>
<dbReference type="PANTHER" id="PTHR43539">
    <property type="entry name" value="FLAVIN-BINDING MONOOXYGENASE-LIKE PROTEIN (AFU_ORTHOLOGUE AFUA_4G09220)"/>
    <property type="match status" value="1"/>
</dbReference>
<sequence>MDRVDTEDREAPGLAPRDRPAPGGSTGLAALMQAARRDLALLNHPPASWVLPKAGPDGRPVTDVLIVGGGMCGQTAAFALLREGISNIRVVDRAPLGREGPWGTFARMQTLRSPKHLTGPDLGIPSLTFRAWWEAQYGEEGWQRLYKVPRLDWLAYLLWVREAARIPVENETSVASLEPAGAFIRAVIEGPRGRETIFARKVVLAFGRDSGTARRMPAFAAGISSERLFHSSDAIDFARFAGGRMAVLGASASAIDNAATALEAGVPEVTLFVRRSHFPQVNKSKWASFPGFLRAYASLSDEQRWGFYTYIMGEGTPPPHESVLRCARHPGFSIRFGEGWTGIEENEAGLVVETAKGRYPVDAAVIAIGFGIDLDERPELAAFRGRFLVWRDRVPAEAAVRHPEPALFPYLGDGMQMLEREPGSLPQLSRLHVFNWANTMSQAALAGDIPGLGIGATRLAQALVRDLFAEDAPAFRERMLAAEDDELVPTAYFVPREGR</sequence>
<name>A0A4R7BVK1_9HYPH</name>
<feature type="compositionally biased region" description="Basic and acidic residues" evidence="2">
    <location>
        <begin position="1"/>
        <end position="20"/>
    </location>
</feature>
<comment type="caution">
    <text evidence="3">The sequence shown here is derived from an EMBL/GenBank/DDBJ whole genome shotgun (WGS) entry which is preliminary data.</text>
</comment>
<proteinExistence type="predicted"/>
<evidence type="ECO:0000256" key="2">
    <source>
        <dbReference type="SAM" id="MobiDB-lite"/>
    </source>
</evidence>
<dbReference type="EMBL" id="SNZR01000013">
    <property type="protein sequence ID" value="TDR89864.1"/>
    <property type="molecule type" value="Genomic_DNA"/>
</dbReference>
<dbReference type="GO" id="GO:0004497">
    <property type="term" value="F:monooxygenase activity"/>
    <property type="evidence" value="ECO:0007669"/>
    <property type="project" value="TreeGrafter"/>
</dbReference>